<dbReference type="Proteomes" id="UP000290637">
    <property type="component" value="Chromosome"/>
</dbReference>
<protein>
    <submittedName>
        <fullName evidence="1">Putative motility protein</fullName>
    </submittedName>
</protein>
<dbReference type="Pfam" id="PF14070">
    <property type="entry name" value="YjfB_motility"/>
    <property type="match status" value="1"/>
</dbReference>
<dbReference type="KEGG" id="plue:EWM63_06390"/>
<name>A0A4P6KV73_9BURK</name>
<dbReference type="InterPro" id="IPR025906">
    <property type="entry name" value="YjfB_motility"/>
</dbReference>
<dbReference type="EMBL" id="CP035913">
    <property type="protein sequence ID" value="QBE62644.1"/>
    <property type="molecule type" value="Genomic_DNA"/>
</dbReference>
<reference evidence="1 2" key="1">
    <citation type="submission" date="2019-02" db="EMBL/GenBank/DDBJ databases">
        <title>Draft Genome Sequences of Six Type Strains of the Genus Massilia.</title>
        <authorList>
            <person name="Miess H."/>
            <person name="Frediansyhah A."/>
            <person name="Gross H."/>
        </authorList>
    </citation>
    <scope>NUCLEOTIDE SEQUENCE [LARGE SCALE GENOMIC DNA]</scope>
    <source>
        <strain evidence="1 2">DSM 17473</strain>
    </source>
</reference>
<gene>
    <name evidence="1" type="ORF">EWM63_06390</name>
</gene>
<keyword evidence="2" id="KW-1185">Reference proteome</keyword>
<proteinExistence type="predicted"/>
<sequence>MDVMSIARLSTTIAETGTKQDVSMAVLKKAMDSQAASAAALLDALPARQPAPSLPSHLGNRINTTA</sequence>
<evidence type="ECO:0000313" key="2">
    <source>
        <dbReference type="Proteomes" id="UP000290637"/>
    </source>
</evidence>
<dbReference type="AlphaFoldDB" id="A0A4P6KV73"/>
<organism evidence="1 2">
    <name type="scientific">Pseudoduganella lutea</name>
    <dbReference type="NCBI Taxonomy" id="321985"/>
    <lineage>
        <taxon>Bacteria</taxon>
        <taxon>Pseudomonadati</taxon>
        <taxon>Pseudomonadota</taxon>
        <taxon>Betaproteobacteria</taxon>
        <taxon>Burkholderiales</taxon>
        <taxon>Oxalobacteraceae</taxon>
        <taxon>Telluria group</taxon>
        <taxon>Pseudoduganella</taxon>
    </lineage>
</organism>
<evidence type="ECO:0000313" key="1">
    <source>
        <dbReference type="EMBL" id="QBE62644.1"/>
    </source>
</evidence>
<accession>A0A4P6KV73</accession>